<organism evidence="1 2">
    <name type="scientific">Gaopeijia maritima</name>
    <dbReference type="NCBI Taxonomy" id="3119007"/>
    <lineage>
        <taxon>Bacteria</taxon>
        <taxon>Pseudomonadati</taxon>
        <taxon>Gemmatimonadota</taxon>
        <taxon>Longimicrobiia</taxon>
        <taxon>Gaopeijiales</taxon>
        <taxon>Gaopeijiaceae</taxon>
        <taxon>Gaopeijia</taxon>
    </lineage>
</organism>
<proteinExistence type="predicted"/>
<reference evidence="1 2" key="1">
    <citation type="submission" date="2024-02" db="EMBL/GenBank/DDBJ databases">
        <title>A novel Gemmatimonadota bacterium.</title>
        <authorList>
            <person name="Du Z.-J."/>
            <person name="Ye Y.-Q."/>
        </authorList>
    </citation>
    <scope>NUCLEOTIDE SEQUENCE [LARGE SCALE GENOMIC DNA]</scope>
    <source>
        <strain evidence="1 2">DH-20</strain>
    </source>
</reference>
<sequence>MAVTLGAGDLLEHEATLDEVVALLGSYSLGEVVEFCGRVSSVLYSVGNQDQIRGQSAIIDAVLGSGSRLSHRFLELREQHMRDGAAEAVIFHHIQLLTALKIAFLTLPPSFDREAGRPLNEMVAALLLISDLLTSLPEEFQALGRNDRVGRERRILYVLANGLFHRSRSGIQDFVRSYDLLMGGNEPSHRERVRRATGYDPEQYWFALIGLHAYFASIDEGTLANRPAVISRQNHFSRNLQLSQEESCELVDLVSAPVEMLQAEIRSSYSLSNLRPFHLTPIARHPLVSFNDDAVCASMHLLSARITTGLYHVHLDRGTFTPDERGRYQQELGDRFGEHVTGVLRDLYPDTTRRLVDDDALRSAMGDGARRADCLCLFGDRVLVVEAKASPFPADVRAGLDFTALADKVDQVFVEGMRQIEATVNWVRTSRESELDVPTSATFFPLVVTLDDLPMNPWLYEFIEDRLRAAGLWRSFPSAPFQAMDIDELEMMPGIIEASGRSLVELIALKCASGSKHVSFKSFFAESYPEWVEASTPRSRTSERFDELSSELLAHFRRLRREDG</sequence>
<dbReference type="EMBL" id="JBBHLI010000007">
    <property type="protein sequence ID" value="MEK9501699.1"/>
    <property type="molecule type" value="Genomic_DNA"/>
</dbReference>
<keyword evidence="2" id="KW-1185">Reference proteome</keyword>
<name>A0ABU9EAK9_9BACT</name>
<accession>A0ABU9EAK9</accession>
<protein>
    <recommendedName>
        <fullName evidence="3">NERD domain-containing protein</fullName>
    </recommendedName>
</protein>
<comment type="caution">
    <text evidence="1">The sequence shown here is derived from an EMBL/GenBank/DDBJ whole genome shotgun (WGS) entry which is preliminary data.</text>
</comment>
<evidence type="ECO:0000313" key="1">
    <source>
        <dbReference type="EMBL" id="MEK9501699.1"/>
    </source>
</evidence>
<evidence type="ECO:0000313" key="2">
    <source>
        <dbReference type="Proteomes" id="UP001484239"/>
    </source>
</evidence>
<dbReference type="Proteomes" id="UP001484239">
    <property type="component" value="Unassembled WGS sequence"/>
</dbReference>
<evidence type="ECO:0008006" key="3">
    <source>
        <dbReference type="Google" id="ProtNLM"/>
    </source>
</evidence>
<gene>
    <name evidence="1" type="ORF">WI372_11970</name>
</gene>